<dbReference type="SUPFAM" id="SSF57535">
    <property type="entry name" value="Complement control module/SCR domain"/>
    <property type="match status" value="1"/>
</dbReference>
<accession>A0AAV4WBY8</accession>
<dbReference type="EMBL" id="BPLR01015892">
    <property type="protein sequence ID" value="GIY79471.1"/>
    <property type="molecule type" value="Genomic_DNA"/>
</dbReference>
<organism evidence="3 4">
    <name type="scientific">Caerostris extrusa</name>
    <name type="common">Bark spider</name>
    <name type="synonym">Caerostris bankana</name>
    <dbReference type="NCBI Taxonomy" id="172846"/>
    <lineage>
        <taxon>Eukaryota</taxon>
        <taxon>Metazoa</taxon>
        <taxon>Ecdysozoa</taxon>
        <taxon>Arthropoda</taxon>
        <taxon>Chelicerata</taxon>
        <taxon>Arachnida</taxon>
        <taxon>Araneae</taxon>
        <taxon>Araneomorphae</taxon>
        <taxon>Entelegynae</taxon>
        <taxon>Araneoidea</taxon>
        <taxon>Araneidae</taxon>
        <taxon>Caerostris</taxon>
    </lineage>
</organism>
<dbReference type="Gene3D" id="2.10.70.10">
    <property type="entry name" value="Complement Module, domain 1"/>
    <property type="match status" value="1"/>
</dbReference>
<sequence>MYCSLCIARSSQRCKIPSHHKDSEIVCKTFPSRMECIQTCVYGYTVDTGVSKTYECSDGEWSPDEPFEKCKPYEDMTVALEPGGISLVAPPRNAVGGSDDSNFIENDYD</sequence>
<dbReference type="AlphaFoldDB" id="A0AAV4WBY8"/>
<evidence type="ECO:0008006" key="5">
    <source>
        <dbReference type="Google" id="ProtNLM"/>
    </source>
</evidence>
<keyword evidence="1" id="KW-1015">Disulfide bond</keyword>
<gene>
    <name evidence="3" type="ORF">CEXT_293891</name>
</gene>
<feature type="compositionally biased region" description="Polar residues" evidence="2">
    <location>
        <begin position="99"/>
        <end position="109"/>
    </location>
</feature>
<keyword evidence="4" id="KW-1185">Reference proteome</keyword>
<dbReference type="Proteomes" id="UP001054945">
    <property type="component" value="Unassembled WGS sequence"/>
</dbReference>
<dbReference type="InterPro" id="IPR035976">
    <property type="entry name" value="Sushi/SCR/CCP_sf"/>
</dbReference>
<name>A0AAV4WBY8_CAEEX</name>
<evidence type="ECO:0000313" key="3">
    <source>
        <dbReference type="EMBL" id="GIY79471.1"/>
    </source>
</evidence>
<protein>
    <recommendedName>
        <fullName evidence="5">Sushi domain-containing protein</fullName>
    </recommendedName>
</protein>
<comment type="caution">
    <text evidence="3">The sequence shown here is derived from an EMBL/GenBank/DDBJ whole genome shotgun (WGS) entry which is preliminary data.</text>
</comment>
<reference evidence="3 4" key="1">
    <citation type="submission" date="2021-06" db="EMBL/GenBank/DDBJ databases">
        <title>Caerostris extrusa draft genome.</title>
        <authorList>
            <person name="Kono N."/>
            <person name="Arakawa K."/>
        </authorList>
    </citation>
    <scope>NUCLEOTIDE SEQUENCE [LARGE SCALE GENOMIC DNA]</scope>
</reference>
<evidence type="ECO:0000256" key="2">
    <source>
        <dbReference type="SAM" id="MobiDB-lite"/>
    </source>
</evidence>
<evidence type="ECO:0000256" key="1">
    <source>
        <dbReference type="ARBA" id="ARBA00023157"/>
    </source>
</evidence>
<proteinExistence type="predicted"/>
<feature type="region of interest" description="Disordered" evidence="2">
    <location>
        <begin position="90"/>
        <end position="109"/>
    </location>
</feature>
<evidence type="ECO:0000313" key="4">
    <source>
        <dbReference type="Proteomes" id="UP001054945"/>
    </source>
</evidence>